<evidence type="ECO:0000256" key="1">
    <source>
        <dbReference type="ARBA" id="ARBA00023157"/>
    </source>
</evidence>
<organism evidence="4 5">
    <name type="scientific">Cavenderia fasciculata</name>
    <name type="common">Slime mold</name>
    <name type="synonym">Dictyostelium fasciculatum</name>
    <dbReference type="NCBI Taxonomy" id="261658"/>
    <lineage>
        <taxon>Eukaryota</taxon>
        <taxon>Amoebozoa</taxon>
        <taxon>Evosea</taxon>
        <taxon>Eumycetozoa</taxon>
        <taxon>Dictyostelia</taxon>
        <taxon>Acytosteliales</taxon>
        <taxon>Cavenderiaceae</taxon>
        <taxon>Cavenderia</taxon>
    </lineage>
</organism>
<keyword evidence="5" id="KW-1185">Reference proteome</keyword>
<feature type="domain" description="FZ" evidence="3">
    <location>
        <begin position="248"/>
        <end position="310"/>
    </location>
</feature>
<dbReference type="Proteomes" id="UP000007797">
    <property type="component" value="Unassembled WGS sequence"/>
</dbReference>
<name>F4Q313_CACFS</name>
<dbReference type="GeneID" id="14868764"/>
<feature type="chain" id="PRO_5003313664" description="FZ domain-containing protein" evidence="2">
    <location>
        <begin position="18"/>
        <end position="310"/>
    </location>
</feature>
<reference evidence="5" key="1">
    <citation type="journal article" date="2011" name="Genome Res.">
        <title>Phylogeny-wide analysis of social amoeba genomes highlights ancient origins for complex intercellular communication.</title>
        <authorList>
            <person name="Heidel A.J."/>
            <person name="Lawal H.M."/>
            <person name="Felder M."/>
            <person name="Schilde C."/>
            <person name="Helps N.R."/>
            <person name="Tunggal B."/>
            <person name="Rivero F."/>
            <person name="John U."/>
            <person name="Schleicher M."/>
            <person name="Eichinger L."/>
            <person name="Platzer M."/>
            <person name="Noegel A.A."/>
            <person name="Schaap P."/>
            <person name="Gloeckner G."/>
        </authorList>
    </citation>
    <scope>NUCLEOTIDE SEQUENCE [LARGE SCALE GENOMIC DNA]</scope>
    <source>
        <strain evidence="5">SH3</strain>
    </source>
</reference>
<protein>
    <recommendedName>
        <fullName evidence="3">FZ domain-containing protein</fullName>
    </recommendedName>
</protein>
<evidence type="ECO:0000256" key="2">
    <source>
        <dbReference type="SAM" id="SignalP"/>
    </source>
</evidence>
<dbReference type="OrthoDB" id="19404at2759"/>
<dbReference type="KEGG" id="dfa:DFA_08573"/>
<feature type="signal peptide" evidence="2">
    <location>
        <begin position="1"/>
        <end position="17"/>
    </location>
</feature>
<dbReference type="EMBL" id="GL883021">
    <property type="protein sequence ID" value="EGG17577.1"/>
    <property type="molecule type" value="Genomic_DNA"/>
</dbReference>
<dbReference type="AlphaFoldDB" id="F4Q313"/>
<gene>
    <name evidence="4" type="ORF">DFA_08573</name>
</gene>
<dbReference type="InterPro" id="IPR020067">
    <property type="entry name" value="Frizzled_dom"/>
</dbReference>
<evidence type="ECO:0000313" key="4">
    <source>
        <dbReference type="EMBL" id="EGG17577.1"/>
    </source>
</evidence>
<dbReference type="OMA" id="IPPANAC"/>
<keyword evidence="2" id="KW-0732">Signal</keyword>
<sequence length="310" mass="33071">MFKIVLATLLLVAVAAAQKTYPQIPTTFTSAVEISNDQLPFPIQGNFYFSLGQQAQRVDVSQWGASQTKLDRYDLMFSFTYDGSNCQVDPITDPQSSYSVLPGSSYEGTTDINNDEVTVWYFNMMDQAFITLYVDAATNQNLVRANMTSSNPQASMTTIMDFSDFTAGVPSGAFQIPSYCVIPTPKPITPIPANVCPNNPPQGCSCAPALTFCNQVNYPVAGSAVDFATVDGMISDMYNQFTQFTSPSANCASATKAFLCATMFPQCSSGIMPLLPCAGLCISCACGGPTSACAVTNGTACTQYGSNSFC</sequence>
<dbReference type="RefSeq" id="XP_004356061.1">
    <property type="nucleotide sequence ID" value="XM_004356008.1"/>
</dbReference>
<keyword evidence="1" id="KW-1015">Disulfide bond</keyword>
<evidence type="ECO:0000313" key="5">
    <source>
        <dbReference type="Proteomes" id="UP000007797"/>
    </source>
</evidence>
<proteinExistence type="predicted"/>
<dbReference type="PROSITE" id="PS50038">
    <property type="entry name" value="FZ"/>
    <property type="match status" value="1"/>
</dbReference>
<accession>F4Q313</accession>
<evidence type="ECO:0000259" key="3">
    <source>
        <dbReference type="PROSITE" id="PS50038"/>
    </source>
</evidence>